<proteinExistence type="predicted"/>
<name>A0A9X3J6A8_9BACT</name>
<dbReference type="SMART" id="SM00554">
    <property type="entry name" value="FAS1"/>
    <property type="match status" value="1"/>
</dbReference>
<reference evidence="3" key="1">
    <citation type="submission" date="2022-11" db="EMBL/GenBank/DDBJ databases">
        <title>Marilongibacter aestuarii gen. nov., sp. nov., isolated from tidal flat sediment.</title>
        <authorList>
            <person name="Jiayan W."/>
        </authorList>
    </citation>
    <scope>NUCLEOTIDE SEQUENCE</scope>
    <source>
        <strain evidence="3">Z1-6</strain>
    </source>
</reference>
<dbReference type="InterPro" id="IPR000782">
    <property type="entry name" value="FAS1_domain"/>
</dbReference>
<protein>
    <submittedName>
        <fullName evidence="3">Fasciclin domain-containing protein</fullName>
    </submittedName>
</protein>
<dbReference type="InterPro" id="IPR036378">
    <property type="entry name" value="FAS1_dom_sf"/>
</dbReference>
<gene>
    <name evidence="3" type="ORF">OU798_08095</name>
</gene>
<dbReference type="Proteomes" id="UP001145087">
    <property type="component" value="Unassembled WGS sequence"/>
</dbReference>
<dbReference type="PROSITE" id="PS50213">
    <property type="entry name" value="FAS1"/>
    <property type="match status" value="1"/>
</dbReference>
<dbReference type="RefSeq" id="WP_343332634.1">
    <property type="nucleotide sequence ID" value="NZ_JAPOHD010000015.1"/>
</dbReference>
<sequence>MKTVNLKKKVNLRSFIIVAVLLLSTAFVSCEKENDDYIPSTTNEVETKSAKALKKSGNTITEVAISLATAAENAEFTQLVAALSYVSEYYEDENGMGLDLVSFFDETDQYTVFAPTDEAFQALYGNEALESLLGYPVTGIMDIPVGIVKDVLLYHVTDGRRAANSMVPKNNIRTIETLLGASFSVDNNGKIWAIGNEATITAGNAVSASNGIIHIIDNVILPIEL</sequence>
<comment type="caution">
    <text evidence="3">The sequence shown here is derived from an EMBL/GenBank/DDBJ whole genome shotgun (WGS) entry which is preliminary data.</text>
</comment>
<evidence type="ECO:0000259" key="2">
    <source>
        <dbReference type="PROSITE" id="PS50213"/>
    </source>
</evidence>
<dbReference type="SUPFAM" id="SSF82153">
    <property type="entry name" value="FAS1 domain"/>
    <property type="match status" value="1"/>
</dbReference>
<feature type="domain" description="FAS1" evidence="2">
    <location>
        <begin position="63"/>
        <end position="220"/>
    </location>
</feature>
<dbReference type="PANTHER" id="PTHR10900:SF77">
    <property type="entry name" value="FI19380P1"/>
    <property type="match status" value="1"/>
</dbReference>
<feature type="signal peptide" evidence="1">
    <location>
        <begin position="1"/>
        <end position="31"/>
    </location>
</feature>
<organism evidence="3 4">
    <name type="scientific">Draconibacterium aestuarii</name>
    <dbReference type="NCBI Taxonomy" id="2998507"/>
    <lineage>
        <taxon>Bacteria</taxon>
        <taxon>Pseudomonadati</taxon>
        <taxon>Bacteroidota</taxon>
        <taxon>Bacteroidia</taxon>
        <taxon>Marinilabiliales</taxon>
        <taxon>Prolixibacteraceae</taxon>
        <taxon>Draconibacterium</taxon>
    </lineage>
</organism>
<feature type="chain" id="PRO_5040859721" evidence="1">
    <location>
        <begin position="32"/>
        <end position="225"/>
    </location>
</feature>
<keyword evidence="1" id="KW-0732">Signal</keyword>
<dbReference type="InterPro" id="IPR050904">
    <property type="entry name" value="Adhesion/Biosynth-related"/>
</dbReference>
<dbReference type="PANTHER" id="PTHR10900">
    <property type="entry name" value="PERIOSTIN-RELATED"/>
    <property type="match status" value="1"/>
</dbReference>
<accession>A0A9X3J6A8</accession>
<dbReference type="AlphaFoldDB" id="A0A9X3J6A8"/>
<dbReference type="EMBL" id="JAPOHD010000015">
    <property type="protein sequence ID" value="MCY1720301.1"/>
    <property type="molecule type" value="Genomic_DNA"/>
</dbReference>
<evidence type="ECO:0000256" key="1">
    <source>
        <dbReference type="SAM" id="SignalP"/>
    </source>
</evidence>
<evidence type="ECO:0000313" key="3">
    <source>
        <dbReference type="EMBL" id="MCY1720301.1"/>
    </source>
</evidence>
<evidence type="ECO:0000313" key="4">
    <source>
        <dbReference type="Proteomes" id="UP001145087"/>
    </source>
</evidence>
<dbReference type="Gene3D" id="2.30.180.10">
    <property type="entry name" value="FAS1 domain"/>
    <property type="match status" value="1"/>
</dbReference>
<keyword evidence="4" id="KW-1185">Reference proteome</keyword>
<dbReference type="Pfam" id="PF02469">
    <property type="entry name" value="Fasciclin"/>
    <property type="match status" value="1"/>
</dbReference>
<dbReference type="PROSITE" id="PS51257">
    <property type="entry name" value="PROKAR_LIPOPROTEIN"/>
    <property type="match status" value="1"/>
</dbReference>
<dbReference type="GO" id="GO:0005615">
    <property type="term" value="C:extracellular space"/>
    <property type="evidence" value="ECO:0007669"/>
    <property type="project" value="TreeGrafter"/>
</dbReference>